<dbReference type="CDD" id="cd04458">
    <property type="entry name" value="CSP_CDS"/>
    <property type="match status" value="1"/>
</dbReference>
<name>A0A381WTU4_9ZZZZ</name>
<dbReference type="Gene3D" id="2.40.50.140">
    <property type="entry name" value="Nucleic acid-binding proteins"/>
    <property type="match status" value="1"/>
</dbReference>
<dbReference type="InterPro" id="IPR012156">
    <property type="entry name" value="Cold_shock_CspA"/>
</dbReference>
<comment type="subcellular location">
    <subcellularLocation>
        <location evidence="1">Cytoplasm</location>
    </subcellularLocation>
</comment>
<proteinExistence type="predicted"/>
<dbReference type="InterPro" id="IPR050181">
    <property type="entry name" value="Cold_shock_domain"/>
</dbReference>
<dbReference type="PROSITE" id="PS51857">
    <property type="entry name" value="CSD_2"/>
    <property type="match status" value="1"/>
</dbReference>
<organism evidence="4">
    <name type="scientific">marine metagenome</name>
    <dbReference type="NCBI Taxonomy" id="408172"/>
    <lineage>
        <taxon>unclassified sequences</taxon>
        <taxon>metagenomes</taxon>
        <taxon>ecological metagenomes</taxon>
    </lineage>
</organism>
<dbReference type="EMBL" id="UINC01012707">
    <property type="protein sequence ID" value="SVA55333.1"/>
    <property type="molecule type" value="Genomic_DNA"/>
</dbReference>
<dbReference type="PRINTS" id="PR00050">
    <property type="entry name" value="COLDSHOCK"/>
</dbReference>
<dbReference type="AlphaFoldDB" id="A0A381WTU4"/>
<dbReference type="InterPro" id="IPR012340">
    <property type="entry name" value="NA-bd_OB-fold"/>
</dbReference>
<dbReference type="InterPro" id="IPR011129">
    <property type="entry name" value="CSD"/>
</dbReference>
<evidence type="ECO:0000313" key="4">
    <source>
        <dbReference type="EMBL" id="SVA55333.1"/>
    </source>
</evidence>
<evidence type="ECO:0000256" key="2">
    <source>
        <dbReference type="ARBA" id="ARBA00022490"/>
    </source>
</evidence>
<dbReference type="GO" id="GO:0005737">
    <property type="term" value="C:cytoplasm"/>
    <property type="evidence" value="ECO:0007669"/>
    <property type="project" value="UniProtKB-SubCell"/>
</dbReference>
<dbReference type="PIRSF" id="PIRSF002599">
    <property type="entry name" value="Cold_shock_A"/>
    <property type="match status" value="1"/>
</dbReference>
<accession>A0A381WTU4</accession>
<gene>
    <name evidence="4" type="ORF">METZ01_LOCUS108187</name>
</gene>
<dbReference type="GO" id="GO:0003676">
    <property type="term" value="F:nucleic acid binding"/>
    <property type="evidence" value="ECO:0007669"/>
    <property type="project" value="InterPro"/>
</dbReference>
<evidence type="ECO:0000256" key="1">
    <source>
        <dbReference type="ARBA" id="ARBA00004496"/>
    </source>
</evidence>
<protein>
    <recommendedName>
        <fullName evidence="3">CSD domain-containing protein</fullName>
    </recommendedName>
</protein>
<dbReference type="SMART" id="SM00357">
    <property type="entry name" value="CSP"/>
    <property type="match status" value="1"/>
</dbReference>
<reference evidence="4" key="1">
    <citation type="submission" date="2018-05" db="EMBL/GenBank/DDBJ databases">
        <authorList>
            <person name="Lanie J.A."/>
            <person name="Ng W.-L."/>
            <person name="Kazmierczak K.M."/>
            <person name="Andrzejewski T.M."/>
            <person name="Davidsen T.M."/>
            <person name="Wayne K.J."/>
            <person name="Tettelin H."/>
            <person name="Glass J.I."/>
            <person name="Rusch D."/>
            <person name="Podicherti R."/>
            <person name="Tsui H.-C.T."/>
            <person name="Winkler M.E."/>
        </authorList>
    </citation>
    <scope>NUCLEOTIDE SEQUENCE</scope>
</reference>
<dbReference type="Pfam" id="PF00313">
    <property type="entry name" value="CSD"/>
    <property type="match status" value="1"/>
</dbReference>
<dbReference type="FunFam" id="2.40.50.140:FF:000006">
    <property type="entry name" value="Cold shock protein CspC"/>
    <property type="match status" value="1"/>
</dbReference>
<keyword evidence="2" id="KW-0963">Cytoplasm</keyword>
<evidence type="ECO:0000259" key="3">
    <source>
        <dbReference type="PROSITE" id="PS51857"/>
    </source>
</evidence>
<dbReference type="InterPro" id="IPR002059">
    <property type="entry name" value="CSP_DNA-bd"/>
</dbReference>
<dbReference type="SUPFAM" id="SSF50249">
    <property type="entry name" value="Nucleic acid-binding proteins"/>
    <property type="match status" value="1"/>
</dbReference>
<feature type="domain" description="CSD" evidence="3">
    <location>
        <begin position="3"/>
        <end position="68"/>
    </location>
</feature>
<sequence length="70" mass="7795">MSTLKGKVKWFNGKKGYGFIEREDGEKDCFVHASAVREAGLRFLNENDAVEFEIQDGDKGPSAVNLKKTS</sequence>
<dbReference type="PANTHER" id="PTHR11544">
    <property type="entry name" value="COLD SHOCK DOMAIN CONTAINING PROTEINS"/>
    <property type="match status" value="1"/>
</dbReference>